<dbReference type="RefSeq" id="WP_072909673.1">
    <property type="nucleotide sequence ID" value="NZ_FQZT01000015.1"/>
</dbReference>
<dbReference type="NCBIfam" id="TIGR01646">
    <property type="entry name" value="vgr_GE"/>
    <property type="match status" value="1"/>
</dbReference>
<protein>
    <submittedName>
        <fullName evidence="2">Rhs element Vgr protein</fullName>
    </submittedName>
</protein>
<accession>A0A1M6M0B9</accession>
<feature type="domain" description="Gp5/Type VI secretion system Vgr protein OB-fold" evidence="1">
    <location>
        <begin position="377"/>
        <end position="451"/>
    </location>
</feature>
<organism evidence="2 3">
    <name type="scientific">Malonomonas rubra DSM 5091</name>
    <dbReference type="NCBI Taxonomy" id="1122189"/>
    <lineage>
        <taxon>Bacteria</taxon>
        <taxon>Pseudomonadati</taxon>
        <taxon>Thermodesulfobacteriota</taxon>
        <taxon>Desulfuromonadia</taxon>
        <taxon>Desulfuromonadales</taxon>
        <taxon>Geopsychrobacteraceae</taxon>
        <taxon>Malonomonas</taxon>
    </lineage>
</organism>
<evidence type="ECO:0000313" key="3">
    <source>
        <dbReference type="Proteomes" id="UP000184171"/>
    </source>
</evidence>
<sequence>MPNERAIQTQAPIDRPTFAILIEGEDISREYQVAALTVIKQVNRISTAKILLHDGDPARGDFEVSNSEMFIPGKEIEICGGYHSLENTLFRGIITGHGIKARQRRPSMLSIECRHSAFRMSLYRRSAYFSELKDSDLFTQMAENYSIGSEIEETSVEHAELVQYNCTDWDFMLTRAEANGQQVLTNRNELQIGPPDFSADPVQTLTYGATLLEFEAEIDARDQIASVSSESWDSAGQELFSRDGSADEVETPGDLLFEELADVAAQQAPVQRSGSQLREDELQAWSDARLQKQRLAKVQGRARCTGIDVNPGDLIELEGVGDRFRGRAFVSGIRHEFSGGPWTTDIDIGLPAEWFAEKFPVSSPPASALLPAVSGLQIGIVTAIVGDPDGEDRVRVRVPVIAPDVDGVWARVACLDAGEERGTFWRPEIEDEVVLGFLNDDPRDAIILGMLNSSAKPAPLASSDDNHEKGIVTRSGMKMIWNDEKVSLTIETPAGKKIVIDDDAESILLEDDYSNKLEMNSAGISYESQGDITIKATGDLKLEGMNVEVKAQMEMKAEGGVEAKLVGGATAKVEAGVVMIN</sequence>
<keyword evidence="3" id="KW-1185">Reference proteome</keyword>
<dbReference type="AlphaFoldDB" id="A0A1M6M0B9"/>
<dbReference type="EMBL" id="FQZT01000015">
    <property type="protein sequence ID" value="SHJ76921.1"/>
    <property type="molecule type" value="Genomic_DNA"/>
</dbReference>
<evidence type="ECO:0000259" key="1">
    <source>
        <dbReference type="Pfam" id="PF04717"/>
    </source>
</evidence>
<dbReference type="InterPro" id="IPR037026">
    <property type="entry name" value="Vgr_OB-fold_dom_sf"/>
</dbReference>
<dbReference type="SUPFAM" id="SSF69255">
    <property type="entry name" value="gp5 N-terminal domain-like"/>
    <property type="match status" value="1"/>
</dbReference>
<dbReference type="STRING" id="1122189.SAMN02745165_03128"/>
<dbReference type="InterPro" id="IPR006531">
    <property type="entry name" value="Gp5/Vgr_OB"/>
</dbReference>
<dbReference type="OrthoDB" id="9762420at2"/>
<dbReference type="InterPro" id="IPR006533">
    <property type="entry name" value="T6SS_Vgr_RhsGE"/>
</dbReference>
<reference evidence="2 3" key="1">
    <citation type="submission" date="2016-11" db="EMBL/GenBank/DDBJ databases">
        <authorList>
            <person name="Jaros S."/>
            <person name="Januszkiewicz K."/>
            <person name="Wedrychowicz H."/>
        </authorList>
    </citation>
    <scope>NUCLEOTIDE SEQUENCE [LARGE SCALE GENOMIC DNA]</scope>
    <source>
        <strain evidence="2 3">DSM 5091</strain>
    </source>
</reference>
<proteinExistence type="predicted"/>
<name>A0A1M6M0B9_MALRU</name>
<dbReference type="Pfam" id="PF04717">
    <property type="entry name" value="Phage_base_V"/>
    <property type="match status" value="1"/>
</dbReference>
<evidence type="ECO:0000313" key="2">
    <source>
        <dbReference type="EMBL" id="SHJ76921.1"/>
    </source>
</evidence>
<dbReference type="SUPFAM" id="SSF69279">
    <property type="entry name" value="Phage tail proteins"/>
    <property type="match status" value="1"/>
</dbReference>
<dbReference type="Proteomes" id="UP000184171">
    <property type="component" value="Unassembled WGS sequence"/>
</dbReference>
<dbReference type="Gene3D" id="2.40.50.230">
    <property type="entry name" value="Gp5 N-terminal domain"/>
    <property type="match status" value="1"/>
</dbReference>
<gene>
    <name evidence="2" type="ORF">SAMN02745165_03128</name>
</gene>